<dbReference type="PANTHER" id="PTHR31635">
    <property type="entry name" value="REVERSE TRANSCRIPTASE DOMAIN-CONTAINING PROTEIN-RELATED"/>
    <property type="match status" value="1"/>
</dbReference>
<dbReference type="SUPFAM" id="SSF56672">
    <property type="entry name" value="DNA/RNA polymerases"/>
    <property type="match status" value="1"/>
</dbReference>
<feature type="compositionally biased region" description="Polar residues" evidence="1">
    <location>
        <begin position="63"/>
        <end position="74"/>
    </location>
</feature>
<dbReference type="Proteomes" id="UP000507470">
    <property type="component" value="Unassembled WGS sequence"/>
</dbReference>
<dbReference type="Gene3D" id="3.60.10.10">
    <property type="entry name" value="Endonuclease/exonuclease/phosphatase"/>
    <property type="match status" value="1"/>
</dbReference>
<accession>A0A6J8BPI9</accession>
<dbReference type="CDD" id="cd01650">
    <property type="entry name" value="RT_nLTR_like"/>
    <property type="match status" value="1"/>
</dbReference>
<dbReference type="SUPFAM" id="SSF56219">
    <property type="entry name" value="DNase I-like"/>
    <property type="match status" value="1"/>
</dbReference>
<dbReference type="InterPro" id="IPR036691">
    <property type="entry name" value="Endo/exonu/phosph_ase_sf"/>
</dbReference>
<dbReference type="EMBL" id="CACVKT020003598">
    <property type="protein sequence ID" value="CAC5384639.1"/>
    <property type="molecule type" value="Genomic_DNA"/>
</dbReference>
<feature type="region of interest" description="Disordered" evidence="1">
    <location>
        <begin position="60"/>
        <end position="85"/>
    </location>
</feature>
<evidence type="ECO:0000313" key="4">
    <source>
        <dbReference type="Proteomes" id="UP000507470"/>
    </source>
</evidence>
<evidence type="ECO:0000313" key="3">
    <source>
        <dbReference type="EMBL" id="CAC5384639.1"/>
    </source>
</evidence>
<evidence type="ECO:0000259" key="2">
    <source>
        <dbReference type="Pfam" id="PF00078"/>
    </source>
</evidence>
<dbReference type="AlphaFoldDB" id="A0A6J8BPI9"/>
<dbReference type="InterPro" id="IPR043502">
    <property type="entry name" value="DNA/RNA_pol_sf"/>
</dbReference>
<dbReference type="InterPro" id="IPR000477">
    <property type="entry name" value="RT_dom"/>
</dbReference>
<organism evidence="3 4">
    <name type="scientific">Mytilus coruscus</name>
    <name type="common">Sea mussel</name>
    <dbReference type="NCBI Taxonomy" id="42192"/>
    <lineage>
        <taxon>Eukaryota</taxon>
        <taxon>Metazoa</taxon>
        <taxon>Spiralia</taxon>
        <taxon>Lophotrochozoa</taxon>
        <taxon>Mollusca</taxon>
        <taxon>Bivalvia</taxon>
        <taxon>Autobranchia</taxon>
        <taxon>Pteriomorphia</taxon>
        <taxon>Mytilida</taxon>
        <taxon>Mytiloidea</taxon>
        <taxon>Mytilidae</taxon>
        <taxon>Mytilinae</taxon>
        <taxon>Mytilus</taxon>
    </lineage>
</organism>
<keyword evidence="4" id="KW-1185">Reference proteome</keyword>
<protein>
    <recommendedName>
        <fullName evidence="2">Reverse transcriptase domain-containing protein</fullName>
    </recommendedName>
</protein>
<proteinExistence type="predicted"/>
<feature type="domain" description="Reverse transcriptase" evidence="2">
    <location>
        <begin position="474"/>
        <end position="575"/>
    </location>
</feature>
<sequence length="726" mass="85378">MQKYVDIGEIKYNTYKDFPDISSGIVTVVANNSQESQDSQENTIVSSGEIEVEIYQDKETMEAAQTSTSDSTPIEENLNESKSSNESIDHEIIIRQVLEVKFDKPQSETEKIKEKQKGRRTIDIFNSIISKLNIKDTYRYRNKNTRVYSWTNSDNSFATRIDRIYLSKHICNKIKETLYIPFARSDHKGYKLRILIGHIKWGTGFWKLNESLLQQKKYTELIRNFWKSWGKEKLKMNILDWWEKGEKSIKDITINYSKVMATKEKYKYKGLIQQLEEDENKNKNDISNERINKIKKEMAILDDNRKKGVIIRSREEYYNGDLENIEIFELAEEKRGIKKEIRELYDKNGILRENKEEIINIVRDFYKGLYSSQNIENERITDFLEGVKLNKLEEADWVHWNPIMTNEECFKNTKDFQNNKTPGIDGLGKAFYVEFWDIIGEDLTEVINNIYLTGEMTESMKTGIITLSYKNKGNFRDLKQWRPISLLCFDYKIITKTLTKKMAKVINQLIDVNQTGAGPNKKITENIYGIDSIIELMEINDWNGYLVSFDQEKAFDRVEHNYTIQVLKKMNFPPGIIRYDHLVKEFKRFGEVSGSKINESKTEILEIGRKKTIINQQIKDLIKENVKVLGIKFGENKMDKNWNPIVEAIAKTCKKWENRNIDIYSKVQIIITYMLSKAWFVARVILPTQEIKRRINRALYKFIWNGSDLIKRTTLNKKKKEGNSNA</sequence>
<gene>
    <name evidence="3" type="ORF">MCOR_20259</name>
</gene>
<dbReference type="Pfam" id="PF00078">
    <property type="entry name" value="RVT_1"/>
    <property type="match status" value="1"/>
</dbReference>
<evidence type="ECO:0000256" key="1">
    <source>
        <dbReference type="SAM" id="MobiDB-lite"/>
    </source>
</evidence>
<dbReference type="PANTHER" id="PTHR31635:SF196">
    <property type="entry name" value="REVERSE TRANSCRIPTASE DOMAIN-CONTAINING PROTEIN-RELATED"/>
    <property type="match status" value="1"/>
</dbReference>
<dbReference type="OrthoDB" id="6158911at2759"/>
<reference evidence="3 4" key="1">
    <citation type="submission" date="2020-06" db="EMBL/GenBank/DDBJ databases">
        <authorList>
            <person name="Li R."/>
            <person name="Bekaert M."/>
        </authorList>
    </citation>
    <scope>NUCLEOTIDE SEQUENCE [LARGE SCALE GENOMIC DNA]</scope>
    <source>
        <strain evidence="4">wild</strain>
    </source>
</reference>
<name>A0A6J8BPI9_MYTCO</name>